<dbReference type="WBParaSite" id="Gr19_v10_g10486.t1">
    <property type="protein sequence ID" value="Gr19_v10_g10486.t1"/>
    <property type="gene ID" value="Gr19_v10_g10486"/>
</dbReference>
<evidence type="ECO:0000256" key="15">
    <source>
        <dbReference type="ARBA" id="ARBA00022968"/>
    </source>
</evidence>
<dbReference type="PANTHER" id="PTHR10806:SF6">
    <property type="entry name" value="SIGNAL PEPTIDASE COMPLEX CATALYTIC SUBUNIT SEC11"/>
    <property type="match status" value="1"/>
</dbReference>
<comment type="similarity">
    <text evidence="5">Belongs to the peptidase S26B family.</text>
</comment>
<comment type="similarity">
    <text evidence="4">Belongs to the eukaryotic RPB7/RPC8 RNA polymerase subunit family.</text>
</comment>
<evidence type="ECO:0000313" key="26">
    <source>
        <dbReference type="WBParaSite" id="Gr19_v10_g10486.t1"/>
    </source>
</evidence>
<organism evidence="25 26">
    <name type="scientific">Globodera rostochiensis</name>
    <name type="common">Golden nematode worm</name>
    <name type="synonym">Heterodera rostochiensis</name>
    <dbReference type="NCBI Taxonomy" id="31243"/>
    <lineage>
        <taxon>Eukaryota</taxon>
        <taxon>Metazoa</taxon>
        <taxon>Ecdysozoa</taxon>
        <taxon>Nematoda</taxon>
        <taxon>Chromadorea</taxon>
        <taxon>Rhabditida</taxon>
        <taxon>Tylenchina</taxon>
        <taxon>Tylenchomorpha</taxon>
        <taxon>Tylenchoidea</taxon>
        <taxon>Heteroderidae</taxon>
        <taxon>Heteroderinae</taxon>
        <taxon>Globodera</taxon>
    </lineage>
</organism>
<dbReference type="GO" id="GO:0005634">
    <property type="term" value="C:nucleus"/>
    <property type="evidence" value="ECO:0007669"/>
    <property type="project" value="UniProtKB-SubCell"/>
</dbReference>
<dbReference type="InterPro" id="IPR012340">
    <property type="entry name" value="NA-bd_OB-fold"/>
</dbReference>
<dbReference type="CDD" id="cd06530">
    <property type="entry name" value="S26_SPase_I"/>
    <property type="match status" value="1"/>
</dbReference>
<evidence type="ECO:0000256" key="13">
    <source>
        <dbReference type="ARBA" id="ARBA00022801"/>
    </source>
</evidence>
<keyword evidence="17" id="KW-0472">Membrane</keyword>
<dbReference type="NCBIfam" id="TIGR02228">
    <property type="entry name" value="sigpep_I_arch"/>
    <property type="match status" value="1"/>
</dbReference>
<evidence type="ECO:0000256" key="14">
    <source>
        <dbReference type="ARBA" id="ARBA00022824"/>
    </source>
</evidence>
<comment type="catalytic activity">
    <reaction evidence="1">
        <text>Cleavage of hydrophobic, N-terminal signal or leader sequences from secreted and periplasmic proteins.</text>
        <dbReference type="EC" id="3.4.21.89"/>
    </reaction>
</comment>
<dbReference type="Gene3D" id="3.30.1490.120">
    <property type="entry name" value="RNA polymerase Rpb7-like, N-terminal domain"/>
    <property type="match status" value="1"/>
</dbReference>
<dbReference type="GO" id="GO:0003676">
    <property type="term" value="F:nucleic acid binding"/>
    <property type="evidence" value="ECO:0007669"/>
    <property type="project" value="InterPro"/>
</dbReference>
<comment type="subcellular location">
    <subcellularLocation>
        <location evidence="3">Endoplasmic reticulum membrane</location>
        <topology evidence="3">Single-pass type II membrane protein</topology>
    </subcellularLocation>
    <subcellularLocation>
        <location evidence="2">Nucleus</location>
    </subcellularLocation>
</comment>
<keyword evidence="18" id="KW-0804">Transcription</keyword>
<dbReference type="SUPFAM" id="SSF50249">
    <property type="entry name" value="Nucleic acid-binding proteins"/>
    <property type="match status" value="1"/>
</dbReference>
<evidence type="ECO:0000256" key="19">
    <source>
        <dbReference type="ARBA" id="ARBA00023242"/>
    </source>
</evidence>
<evidence type="ECO:0000256" key="11">
    <source>
        <dbReference type="ARBA" id="ARBA00022670"/>
    </source>
</evidence>
<dbReference type="InterPro" id="IPR019533">
    <property type="entry name" value="Peptidase_S26"/>
</dbReference>
<dbReference type="CDD" id="cd04329">
    <property type="entry name" value="RNAP_II_Rpb7_N"/>
    <property type="match status" value="1"/>
</dbReference>
<dbReference type="InterPro" id="IPR015927">
    <property type="entry name" value="Peptidase_S24_S26A/B/C"/>
</dbReference>
<evidence type="ECO:0000259" key="23">
    <source>
        <dbReference type="Pfam" id="PF00717"/>
    </source>
</evidence>
<keyword evidence="15" id="KW-0735">Signal-anchor</keyword>
<evidence type="ECO:0000256" key="6">
    <source>
        <dbReference type="ARBA" id="ARBA00013208"/>
    </source>
</evidence>
<keyword evidence="19" id="KW-0539">Nucleus</keyword>
<dbReference type="Pfam" id="PF00717">
    <property type="entry name" value="Peptidase_S24"/>
    <property type="match status" value="1"/>
</dbReference>
<evidence type="ECO:0000256" key="1">
    <source>
        <dbReference type="ARBA" id="ARBA00000677"/>
    </source>
</evidence>
<dbReference type="InterPro" id="IPR001733">
    <property type="entry name" value="Peptidase_S26B"/>
</dbReference>
<protein>
    <recommendedName>
        <fullName evidence="7">DNA-directed RNA polymerase II subunit RPB7</fullName>
        <ecNumber evidence="6">3.4.21.89</ecNumber>
    </recommendedName>
    <alternativeName>
        <fullName evidence="22">DNA-directed RNA polymerase II subunit rpb7</fullName>
    </alternativeName>
    <alternativeName>
        <fullName evidence="20">Signal peptidase I</fullName>
    </alternativeName>
    <alternativeName>
        <fullName evidence="8 9">Signal peptidase complex catalytic subunit SEC11</fullName>
    </alternativeName>
</protein>
<dbReference type="Proteomes" id="UP000887572">
    <property type="component" value="Unplaced"/>
</dbReference>
<dbReference type="Pfam" id="PF03876">
    <property type="entry name" value="SHS2_Rpb7-N"/>
    <property type="match status" value="1"/>
</dbReference>
<dbReference type="GO" id="GO:0005787">
    <property type="term" value="C:signal peptidase complex"/>
    <property type="evidence" value="ECO:0007669"/>
    <property type="project" value="TreeGrafter"/>
</dbReference>
<evidence type="ECO:0000256" key="9">
    <source>
        <dbReference type="ARBA" id="ARBA00021755"/>
    </source>
</evidence>
<proteinExistence type="inferred from homology"/>
<sequence length="296" mass="33508">MFYHLSLEHEIQLHPKYFGQNLMETVKQKLFSEVEGTCTGKYGFVIAVTTIDTIGHGMIQPGQVMDAVVSQVNKVGIFCEIGPLSCFISRHCIPPDMEFEPNNIPPCYKTADESIVIKQDDEIRLKLIEMGLLDFSIFDEFRRMDGRQIVYQFLNFAMIVSSALMIWKGLMVVTGSESPIVVVLSGSMEPAFYRGDLLMLTNDLNDPIRAGDITVFKIEGRDIPIVHRVIKGDNNMVDDRGLYAPGQYWLQRKDVVGRAKGFVPYVGMVTIIMNDYPKLKYTVLALLGLFVLLHRE</sequence>
<dbReference type="FunFam" id="3.30.1490.120:FF:000001">
    <property type="entry name" value="DNA-directed RNA polymerase II subunit RPB7"/>
    <property type="match status" value="1"/>
</dbReference>
<keyword evidence="16" id="KW-1133">Transmembrane helix</keyword>
<evidence type="ECO:0000256" key="20">
    <source>
        <dbReference type="ARBA" id="ARBA00033305"/>
    </source>
</evidence>
<evidence type="ECO:0000256" key="2">
    <source>
        <dbReference type="ARBA" id="ARBA00004123"/>
    </source>
</evidence>
<dbReference type="InterPro" id="IPR005576">
    <property type="entry name" value="Rpb7-like_N"/>
</dbReference>
<evidence type="ECO:0000256" key="10">
    <source>
        <dbReference type="ARBA" id="ARBA00022478"/>
    </source>
</evidence>
<evidence type="ECO:0000256" key="18">
    <source>
        <dbReference type="ARBA" id="ARBA00023163"/>
    </source>
</evidence>
<dbReference type="GO" id="GO:0000428">
    <property type="term" value="C:DNA-directed RNA polymerase complex"/>
    <property type="evidence" value="ECO:0007669"/>
    <property type="project" value="UniProtKB-KW"/>
</dbReference>
<evidence type="ECO:0000256" key="12">
    <source>
        <dbReference type="ARBA" id="ARBA00022692"/>
    </source>
</evidence>
<dbReference type="SUPFAM" id="SSF88798">
    <property type="entry name" value="N-terminal, heterodimerisation domain of RBP7 (RpoE)"/>
    <property type="match status" value="1"/>
</dbReference>
<dbReference type="GO" id="GO:0006351">
    <property type="term" value="P:DNA-templated transcription"/>
    <property type="evidence" value="ECO:0007669"/>
    <property type="project" value="InterPro"/>
</dbReference>
<evidence type="ECO:0000256" key="5">
    <source>
        <dbReference type="ARBA" id="ARBA00011035"/>
    </source>
</evidence>
<accession>A0A914GUE3</accession>
<keyword evidence="12" id="KW-0812">Transmembrane</keyword>
<dbReference type="Gene3D" id="2.40.50.140">
    <property type="entry name" value="Nucleic acid-binding proteins"/>
    <property type="match status" value="1"/>
</dbReference>
<dbReference type="AlphaFoldDB" id="A0A914GUE3"/>
<feature type="domain" description="RNA polymerase Rpb7-like N-terminal" evidence="24">
    <location>
        <begin position="9"/>
        <end position="62"/>
    </location>
</feature>
<comment type="function">
    <text evidence="21">Catalytic component of the signal peptidase complex (SPC) which catalyzes the cleavage of N-terminal signal sequences from nascent proteins as they are translocated into the lumen of the endoplasmic reticulum. Specifically cleaves N-terminal signal peptides that contain a hydrophobic alpha-helix (h-region) shorter than 18-20 amino acids.</text>
</comment>
<reference evidence="26" key="1">
    <citation type="submission" date="2022-11" db="UniProtKB">
        <authorList>
            <consortium name="WormBaseParasite"/>
        </authorList>
    </citation>
    <scope>IDENTIFICATION</scope>
</reference>
<name>A0A914GUE3_GLORO</name>
<evidence type="ECO:0000256" key="17">
    <source>
        <dbReference type="ARBA" id="ARBA00023136"/>
    </source>
</evidence>
<evidence type="ECO:0000256" key="3">
    <source>
        <dbReference type="ARBA" id="ARBA00004648"/>
    </source>
</evidence>
<dbReference type="SUPFAM" id="SSF51306">
    <property type="entry name" value="LexA/Signal peptidase"/>
    <property type="match status" value="1"/>
</dbReference>
<keyword evidence="14" id="KW-0256">Endoplasmic reticulum</keyword>
<keyword evidence="13" id="KW-0378">Hydrolase</keyword>
<evidence type="ECO:0000256" key="8">
    <source>
        <dbReference type="ARBA" id="ARBA00019685"/>
    </source>
</evidence>
<dbReference type="PANTHER" id="PTHR10806">
    <property type="entry name" value="SIGNAL PEPTIDASE COMPLEX CATALYTIC SUBUNIT SEC11"/>
    <property type="match status" value="1"/>
</dbReference>
<evidence type="ECO:0000313" key="25">
    <source>
        <dbReference type="Proteomes" id="UP000887572"/>
    </source>
</evidence>
<evidence type="ECO:0000256" key="4">
    <source>
        <dbReference type="ARBA" id="ARBA00009307"/>
    </source>
</evidence>
<keyword evidence="25" id="KW-1185">Reference proteome</keyword>
<evidence type="ECO:0000256" key="16">
    <source>
        <dbReference type="ARBA" id="ARBA00022989"/>
    </source>
</evidence>
<dbReference type="InterPro" id="IPR019756">
    <property type="entry name" value="Pept_S26A_signal_pept_1_Ser-AS"/>
</dbReference>
<evidence type="ECO:0000256" key="21">
    <source>
        <dbReference type="ARBA" id="ARBA00045533"/>
    </source>
</evidence>
<dbReference type="FunFam" id="2.40.50.140:FF:000043">
    <property type="entry name" value="DNA-directed RNA polymerase II subunit RPB7"/>
    <property type="match status" value="1"/>
</dbReference>
<dbReference type="PROSITE" id="PS00501">
    <property type="entry name" value="SPASE_I_1"/>
    <property type="match status" value="1"/>
</dbReference>
<dbReference type="GO" id="GO:0006465">
    <property type="term" value="P:signal peptide processing"/>
    <property type="evidence" value="ECO:0007669"/>
    <property type="project" value="InterPro"/>
</dbReference>
<evidence type="ECO:0000259" key="24">
    <source>
        <dbReference type="Pfam" id="PF03876"/>
    </source>
</evidence>
<dbReference type="GO" id="GO:0004252">
    <property type="term" value="F:serine-type endopeptidase activity"/>
    <property type="evidence" value="ECO:0007669"/>
    <property type="project" value="InterPro"/>
</dbReference>
<keyword evidence="11" id="KW-0645">Protease</keyword>
<feature type="domain" description="Peptidase S24/S26A/S26B/S26C" evidence="23">
    <location>
        <begin position="167"/>
        <end position="236"/>
    </location>
</feature>
<dbReference type="InterPro" id="IPR036898">
    <property type="entry name" value="RNA_pol_Rpb7-like_N_sf"/>
</dbReference>
<evidence type="ECO:0000256" key="7">
    <source>
        <dbReference type="ARBA" id="ARBA00015928"/>
    </source>
</evidence>
<dbReference type="GO" id="GO:0009003">
    <property type="term" value="F:signal peptidase activity"/>
    <property type="evidence" value="ECO:0007669"/>
    <property type="project" value="UniProtKB-EC"/>
</dbReference>
<evidence type="ECO:0000256" key="22">
    <source>
        <dbReference type="ARBA" id="ARBA00073912"/>
    </source>
</evidence>
<dbReference type="InterPro" id="IPR036286">
    <property type="entry name" value="LexA/Signal_pep-like_sf"/>
</dbReference>
<keyword evidence="10" id="KW-0240">DNA-directed RNA polymerase</keyword>
<dbReference type="EC" id="3.4.21.89" evidence="6"/>